<evidence type="ECO:0000256" key="5">
    <source>
        <dbReference type="HAMAP-Rule" id="MF_01326"/>
    </source>
</evidence>
<sequence length="114" mass="12462">MLKIKKGDTVKVVAGKDKGKDGVVERVFADKFDLLVPNLNLYKKHVKAAVAPDKKGGIYEIPKPLSIANVALVCPHCKKIARVGFKVLATGEKQRFCKKCNRAIDTKSKKDKGG</sequence>
<dbReference type="InterPro" id="IPR057264">
    <property type="entry name" value="Ribosomal_uL24_C"/>
</dbReference>
<dbReference type="InterPro" id="IPR014722">
    <property type="entry name" value="Rib_uL2_dom2"/>
</dbReference>
<protein>
    <recommendedName>
        <fullName evidence="4 5">Large ribosomal subunit protein uL24</fullName>
    </recommendedName>
</protein>
<dbReference type="InterPro" id="IPR005824">
    <property type="entry name" value="KOW"/>
</dbReference>
<dbReference type="InterPro" id="IPR005825">
    <property type="entry name" value="Ribosomal_uL24_CS"/>
</dbReference>
<comment type="caution">
    <text evidence="8">The sequence shown here is derived from an EMBL/GenBank/DDBJ whole genome shotgun (WGS) entry which is preliminary data.</text>
</comment>
<proteinExistence type="inferred from homology"/>
<dbReference type="GO" id="GO:0019843">
    <property type="term" value="F:rRNA binding"/>
    <property type="evidence" value="ECO:0007669"/>
    <property type="project" value="UniProtKB-UniRule"/>
</dbReference>
<dbReference type="Pfam" id="PF00467">
    <property type="entry name" value="KOW"/>
    <property type="match status" value="1"/>
</dbReference>
<dbReference type="HAMAP" id="MF_01326_B">
    <property type="entry name" value="Ribosomal_uL24_B"/>
    <property type="match status" value="1"/>
</dbReference>
<dbReference type="InterPro" id="IPR008991">
    <property type="entry name" value="Translation_prot_SH3-like_sf"/>
</dbReference>
<dbReference type="Gene3D" id="2.30.30.30">
    <property type="match status" value="1"/>
</dbReference>
<reference evidence="8 9" key="1">
    <citation type="journal article" date="2016" name="Nat. Commun.">
        <title>Thousands of microbial genomes shed light on interconnected biogeochemical processes in an aquifer system.</title>
        <authorList>
            <person name="Anantharaman K."/>
            <person name="Brown C.T."/>
            <person name="Hug L.A."/>
            <person name="Sharon I."/>
            <person name="Castelle C.J."/>
            <person name="Probst A.J."/>
            <person name="Thomas B.C."/>
            <person name="Singh A."/>
            <person name="Wilkins M.J."/>
            <person name="Karaoz U."/>
            <person name="Brodie E.L."/>
            <person name="Williams K.H."/>
            <person name="Hubbard S.S."/>
            <person name="Banfield J.F."/>
        </authorList>
    </citation>
    <scope>NUCLEOTIDE SEQUENCE [LARGE SCALE GENOMIC DNA]</scope>
</reference>
<evidence type="ECO:0000259" key="7">
    <source>
        <dbReference type="SMART" id="SM00739"/>
    </source>
</evidence>
<dbReference type="EMBL" id="MGGW01000021">
    <property type="protein sequence ID" value="OGM53667.1"/>
    <property type="molecule type" value="Genomic_DNA"/>
</dbReference>
<dbReference type="Proteomes" id="UP000178603">
    <property type="component" value="Unassembled WGS sequence"/>
</dbReference>
<evidence type="ECO:0000256" key="4">
    <source>
        <dbReference type="ARBA" id="ARBA00035206"/>
    </source>
</evidence>
<evidence type="ECO:0000256" key="3">
    <source>
        <dbReference type="ARBA" id="ARBA00023274"/>
    </source>
</evidence>
<keyword evidence="2 5" id="KW-0689">Ribosomal protein</keyword>
<evidence type="ECO:0000256" key="2">
    <source>
        <dbReference type="ARBA" id="ARBA00022980"/>
    </source>
</evidence>
<feature type="domain" description="KOW" evidence="7">
    <location>
        <begin position="3"/>
        <end position="30"/>
    </location>
</feature>
<keyword evidence="5" id="KW-0699">rRNA-binding</keyword>
<dbReference type="CDD" id="cd06089">
    <property type="entry name" value="KOW_RPL26"/>
    <property type="match status" value="1"/>
</dbReference>
<comment type="function">
    <text evidence="5">One of two assembly initiator proteins, it binds directly to the 5'-end of the 23S rRNA, where it nucleates assembly of the 50S subunit.</text>
</comment>
<dbReference type="GO" id="GO:0006412">
    <property type="term" value="P:translation"/>
    <property type="evidence" value="ECO:0007669"/>
    <property type="project" value="UniProtKB-UniRule"/>
</dbReference>
<evidence type="ECO:0000313" key="9">
    <source>
        <dbReference type="Proteomes" id="UP000178603"/>
    </source>
</evidence>
<dbReference type="Pfam" id="PF17136">
    <property type="entry name" value="ribosomal_L24"/>
    <property type="match status" value="1"/>
</dbReference>
<evidence type="ECO:0000313" key="8">
    <source>
        <dbReference type="EMBL" id="OGM53667.1"/>
    </source>
</evidence>
<dbReference type="InterPro" id="IPR003256">
    <property type="entry name" value="Ribosomal_uL24"/>
</dbReference>
<dbReference type="SUPFAM" id="SSF50104">
    <property type="entry name" value="Translation proteins SH3-like domain"/>
    <property type="match status" value="1"/>
</dbReference>
<comment type="similarity">
    <text evidence="1 5 6">Belongs to the universal ribosomal protein uL24 family.</text>
</comment>
<dbReference type="GO" id="GO:1990904">
    <property type="term" value="C:ribonucleoprotein complex"/>
    <property type="evidence" value="ECO:0007669"/>
    <property type="project" value="UniProtKB-KW"/>
</dbReference>
<keyword evidence="5" id="KW-0694">RNA-binding</keyword>
<comment type="subunit">
    <text evidence="5">Part of the 50S ribosomal subunit.</text>
</comment>
<dbReference type="GO" id="GO:0005840">
    <property type="term" value="C:ribosome"/>
    <property type="evidence" value="ECO:0007669"/>
    <property type="project" value="UniProtKB-KW"/>
</dbReference>
<dbReference type="AlphaFoldDB" id="A0A1F8API1"/>
<dbReference type="GO" id="GO:0003735">
    <property type="term" value="F:structural constituent of ribosome"/>
    <property type="evidence" value="ECO:0007669"/>
    <property type="project" value="InterPro"/>
</dbReference>
<evidence type="ECO:0000256" key="1">
    <source>
        <dbReference type="ARBA" id="ARBA00010618"/>
    </source>
</evidence>
<dbReference type="PANTHER" id="PTHR12903">
    <property type="entry name" value="MITOCHONDRIAL RIBOSOMAL PROTEIN L24"/>
    <property type="match status" value="1"/>
</dbReference>
<keyword evidence="3 5" id="KW-0687">Ribonucleoprotein</keyword>
<organism evidence="8 9">
    <name type="scientific">Candidatus Woesebacteria bacterium RIFCSPHIGHO2_12_FULL_41_24</name>
    <dbReference type="NCBI Taxonomy" id="1802510"/>
    <lineage>
        <taxon>Bacteria</taxon>
        <taxon>Candidatus Woeseibacteriota</taxon>
    </lineage>
</organism>
<accession>A0A1F8API1</accession>
<dbReference type="PROSITE" id="PS01108">
    <property type="entry name" value="RIBOSOMAL_L24"/>
    <property type="match status" value="1"/>
</dbReference>
<dbReference type="SMART" id="SM00739">
    <property type="entry name" value="KOW"/>
    <property type="match status" value="1"/>
</dbReference>
<name>A0A1F8API1_9BACT</name>
<comment type="function">
    <text evidence="5">One of the proteins that surrounds the polypeptide exit tunnel on the outside of the subunit.</text>
</comment>
<dbReference type="InterPro" id="IPR041988">
    <property type="entry name" value="Ribosomal_uL24_KOW"/>
</dbReference>
<evidence type="ECO:0000256" key="6">
    <source>
        <dbReference type="RuleBase" id="RU003477"/>
    </source>
</evidence>
<dbReference type="NCBIfam" id="TIGR01079">
    <property type="entry name" value="rplX_bact"/>
    <property type="match status" value="1"/>
</dbReference>
<gene>
    <name evidence="5" type="primary">rplX</name>
    <name evidence="8" type="ORF">A3E44_02185</name>
</gene>